<dbReference type="AlphaFoldDB" id="A0A386HQS1"/>
<dbReference type="SUPFAM" id="SSF48452">
    <property type="entry name" value="TPR-like"/>
    <property type="match status" value="1"/>
</dbReference>
<dbReference type="Proteomes" id="UP000266118">
    <property type="component" value="Chromosome"/>
</dbReference>
<sequence>MGKNKNIYKTIRQVAALVMLSFVCYSCNKTFDKLPESVLDKTQVYRDVNDADAAIIGIYGQVMGIADKYIILNELRGDLMDVTPNADKYLNEINTESVSQDNPYSDPRPFYTIIMNCNDALANFKLMVKDNRMTQADFDLRYSAVGGIRSWLYLQLGIQFGSIPYITSSLDNVNDIKNQANYPRLSFDQLLDSLTQFTESLPYQTPFPAGTSLLTTVDGYATDKFFLPIKCLLGDLYLWKGDYVQAAANYHYMMNYADILYPAMNSEQWYETYKIAYTGNINGANWSNIFTQPYGERYSNYEIMWDLPFDQSFSPKNPFIKLFYNSAGGYLLKPSQLAINNWTAQTRNDNTPGDFRGNGASYKIVGGQPIINKFVSNYSPLLPFATNDKWILYRAATLHFHFAEAAIRAGQTELAYGFLNWGLKYTLDPEHLGTAHDSRDVTNIEQSFGAPFDFDARQGDFPSFRSPWYRNNGINGRVSLPLEIIDSSKYYDTTSLPRQFLNASSQDSLELNMENYLVNSSALELAFEGDRWPDLLRIALRREKEQPGSGVAFLQAKISAKFIAAGEPGLAATVSAKLAEPKNWFLKFDWN</sequence>
<dbReference type="KEGG" id="ark:D6B99_12150"/>
<protein>
    <submittedName>
        <fullName evidence="1">RagB/SusD family protein</fullName>
    </submittedName>
</protein>
<dbReference type="EMBL" id="CP032489">
    <property type="protein sequence ID" value="AYD48287.1"/>
    <property type="molecule type" value="Genomic_DNA"/>
</dbReference>
<keyword evidence="2" id="KW-1185">Reference proteome</keyword>
<organism evidence="1 2">
    <name type="scientific">Arachidicoccus soli</name>
    <dbReference type="NCBI Taxonomy" id="2341117"/>
    <lineage>
        <taxon>Bacteria</taxon>
        <taxon>Pseudomonadati</taxon>
        <taxon>Bacteroidota</taxon>
        <taxon>Chitinophagia</taxon>
        <taxon>Chitinophagales</taxon>
        <taxon>Chitinophagaceae</taxon>
        <taxon>Arachidicoccus</taxon>
    </lineage>
</organism>
<evidence type="ECO:0000313" key="2">
    <source>
        <dbReference type="Proteomes" id="UP000266118"/>
    </source>
</evidence>
<dbReference type="Gene3D" id="1.25.40.390">
    <property type="match status" value="1"/>
</dbReference>
<gene>
    <name evidence="1" type="ORF">D6B99_12150</name>
</gene>
<name>A0A386HQS1_9BACT</name>
<evidence type="ECO:0000313" key="1">
    <source>
        <dbReference type="EMBL" id="AYD48287.1"/>
    </source>
</evidence>
<dbReference type="OrthoDB" id="1035036at2"/>
<reference evidence="1 2" key="1">
    <citation type="submission" date="2018-09" db="EMBL/GenBank/DDBJ databases">
        <title>Arachidicoccus sp. nov., a bacterium isolated from soil.</title>
        <authorList>
            <person name="Weon H.-Y."/>
            <person name="Kwon S.-W."/>
            <person name="Lee S.A."/>
        </authorList>
    </citation>
    <scope>NUCLEOTIDE SEQUENCE [LARGE SCALE GENOMIC DNA]</scope>
    <source>
        <strain evidence="1 2">KIS59-12</strain>
    </source>
</reference>
<proteinExistence type="predicted"/>
<dbReference type="RefSeq" id="WP_119988837.1">
    <property type="nucleotide sequence ID" value="NZ_CP032489.1"/>
</dbReference>
<accession>A0A386HQS1</accession>
<dbReference type="InterPro" id="IPR011990">
    <property type="entry name" value="TPR-like_helical_dom_sf"/>
</dbReference>